<gene>
    <name evidence="1" type="ORF">NQ318_022200</name>
</gene>
<evidence type="ECO:0000313" key="2">
    <source>
        <dbReference type="Proteomes" id="UP001162162"/>
    </source>
</evidence>
<keyword evidence="2" id="KW-1185">Reference proteome</keyword>
<dbReference type="Proteomes" id="UP001162162">
    <property type="component" value="Unassembled WGS sequence"/>
</dbReference>
<dbReference type="EMBL" id="JAPWTK010000013">
    <property type="protein sequence ID" value="KAJ8959503.1"/>
    <property type="molecule type" value="Genomic_DNA"/>
</dbReference>
<protein>
    <submittedName>
        <fullName evidence="1">Uncharacterized protein</fullName>
    </submittedName>
</protein>
<dbReference type="AlphaFoldDB" id="A0AAV8Z7I7"/>
<evidence type="ECO:0000313" key="1">
    <source>
        <dbReference type="EMBL" id="KAJ8959503.1"/>
    </source>
</evidence>
<name>A0AAV8Z7I7_9CUCU</name>
<proteinExistence type="predicted"/>
<reference evidence="1" key="1">
    <citation type="journal article" date="2023" name="Insect Mol. Biol.">
        <title>Genome sequencing provides insights into the evolution of gene families encoding plant cell wall-degrading enzymes in longhorned beetles.</title>
        <authorList>
            <person name="Shin N.R."/>
            <person name="Okamura Y."/>
            <person name="Kirsch R."/>
            <person name="Pauchet Y."/>
        </authorList>
    </citation>
    <scope>NUCLEOTIDE SEQUENCE</scope>
    <source>
        <strain evidence="1">AMC_N1</strain>
    </source>
</reference>
<organism evidence="1 2">
    <name type="scientific">Aromia moschata</name>
    <dbReference type="NCBI Taxonomy" id="1265417"/>
    <lineage>
        <taxon>Eukaryota</taxon>
        <taxon>Metazoa</taxon>
        <taxon>Ecdysozoa</taxon>
        <taxon>Arthropoda</taxon>
        <taxon>Hexapoda</taxon>
        <taxon>Insecta</taxon>
        <taxon>Pterygota</taxon>
        <taxon>Neoptera</taxon>
        <taxon>Endopterygota</taxon>
        <taxon>Coleoptera</taxon>
        <taxon>Polyphaga</taxon>
        <taxon>Cucujiformia</taxon>
        <taxon>Chrysomeloidea</taxon>
        <taxon>Cerambycidae</taxon>
        <taxon>Cerambycinae</taxon>
        <taxon>Callichromatini</taxon>
        <taxon>Aromia</taxon>
    </lineage>
</organism>
<comment type="caution">
    <text evidence="1">The sequence shown here is derived from an EMBL/GenBank/DDBJ whole genome shotgun (WGS) entry which is preliminary data.</text>
</comment>
<sequence length="90" mass="10766">MKAMKLLQIWIWDMCPDEAGLLLKGKQQMNYFNKPCNVQRWTTPEKRSKNEIKEFLVNISIQIVVCILVLRKLEMLFLHIKKLRIEHLGK</sequence>
<accession>A0AAV8Z7I7</accession>